<protein>
    <recommendedName>
        <fullName evidence="7">Protein kinase domain-containing protein</fullName>
    </recommendedName>
</protein>
<evidence type="ECO:0000256" key="6">
    <source>
        <dbReference type="SAM" id="MobiDB-lite"/>
    </source>
</evidence>
<evidence type="ECO:0000259" key="7">
    <source>
        <dbReference type="PROSITE" id="PS50011"/>
    </source>
</evidence>
<dbReference type="SMART" id="SM00220">
    <property type="entry name" value="S_TKc"/>
    <property type="match status" value="1"/>
</dbReference>
<keyword evidence="2 5" id="KW-0547">Nucleotide-binding</keyword>
<name>A0ABP4Y4I5_9ACTN</name>
<reference evidence="9" key="1">
    <citation type="journal article" date="2019" name="Int. J. Syst. Evol. Microbiol.">
        <title>The Global Catalogue of Microorganisms (GCM) 10K type strain sequencing project: providing services to taxonomists for standard genome sequencing and annotation.</title>
        <authorList>
            <consortium name="The Broad Institute Genomics Platform"/>
            <consortium name="The Broad Institute Genome Sequencing Center for Infectious Disease"/>
            <person name="Wu L."/>
            <person name="Ma J."/>
        </authorList>
    </citation>
    <scope>NUCLEOTIDE SEQUENCE [LARGE SCALE GENOMIC DNA]</scope>
    <source>
        <strain evidence="9">JCM 13250</strain>
    </source>
</reference>
<feature type="binding site" evidence="5">
    <location>
        <position position="43"/>
    </location>
    <ligand>
        <name>ATP</name>
        <dbReference type="ChEBI" id="CHEBI:30616"/>
    </ligand>
</feature>
<feature type="region of interest" description="Disordered" evidence="6">
    <location>
        <begin position="294"/>
        <end position="351"/>
    </location>
</feature>
<evidence type="ECO:0000256" key="5">
    <source>
        <dbReference type="PROSITE-ProRule" id="PRU10141"/>
    </source>
</evidence>
<dbReference type="InterPro" id="IPR017441">
    <property type="entry name" value="Protein_kinase_ATP_BS"/>
</dbReference>
<accession>A0ABP4Y4I5</accession>
<comment type="caution">
    <text evidence="8">The sequence shown here is derived from an EMBL/GenBank/DDBJ whole genome shotgun (WGS) entry which is preliminary data.</text>
</comment>
<evidence type="ECO:0000313" key="8">
    <source>
        <dbReference type="EMBL" id="GAA1801293.1"/>
    </source>
</evidence>
<feature type="compositionally biased region" description="Acidic residues" evidence="6">
    <location>
        <begin position="305"/>
        <end position="316"/>
    </location>
</feature>
<dbReference type="EMBL" id="BAAALT010000059">
    <property type="protein sequence ID" value="GAA1801293.1"/>
    <property type="molecule type" value="Genomic_DNA"/>
</dbReference>
<dbReference type="CDD" id="cd14014">
    <property type="entry name" value="STKc_PknB_like"/>
    <property type="match status" value="1"/>
</dbReference>
<dbReference type="PANTHER" id="PTHR43289:SF34">
    <property type="entry name" value="SERINE_THREONINE-PROTEIN KINASE YBDM-RELATED"/>
    <property type="match status" value="1"/>
</dbReference>
<dbReference type="SUPFAM" id="SSF56112">
    <property type="entry name" value="Protein kinase-like (PK-like)"/>
    <property type="match status" value="1"/>
</dbReference>
<dbReference type="PROSITE" id="PS00108">
    <property type="entry name" value="PROTEIN_KINASE_ST"/>
    <property type="match status" value="1"/>
</dbReference>
<dbReference type="Proteomes" id="UP001500218">
    <property type="component" value="Unassembled WGS sequence"/>
</dbReference>
<dbReference type="Gene3D" id="1.10.510.10">
    <property type="entry name" value="Transferase(Phosphotransferase) domain 1"/>
    <property type="match status" value="1"/>
</dbReference>
<keyword evidence="1" id="KW-0808">Transferase</keyword>
<evidence type="ECO:0000256" key="2">
    <source>
        <dbReference type="ARBA" id="ARBA00022741"/>
    </source>
</evidence>
<proteinExistence type="predicted"/>
<evidence type="ECO:0000256" key="1">
    <source>
        <dbReference type="ARBA" id="ARBA00022679"/>
    </source>
</evidence>
<organism evidence="8 9">
    <name type="scientific">Luedemannella flava</name>
    <dbReference type="NCBI Taxonomy" id="349316"/>
    <lineage>
        <taxon>Bacteria</taxon>
        <taxon>Bacillati</taxon>
        <taxon>Actinomycetota</taxon>
        <taxon>Actinomycetes</taxon>
        <taxon>Micromonosporales</taxon>
        <taxon>Micromonosporaceae</taxon>
        <taxon>Luedemannella</taxon>
    </lineage>
</organism>
<feature type="domain" description="Protein kinase" evidence="7">
    <location>
        <begin position="15"/>
        <end position="270"/>
    </location>
</feature>
<keyword evidence="3" id="KW-0418">Kinase</keyword>
<dbReference type="PROSITE" id="PS00107">
    <property type="entry name" value="PROTEIN_KINASE_ATP"/>
    <property type="match status" value="1"/>
</dbReference>
<evidence type="ECO:0000313" key="9">
    <source>
        <dbReference type="Proteomes" id="UP001500218"/>
    </source>
</evidence>
<evidence type="ECO:0000256" key="3">
    <source>
        <dbReference type="ARBA" id="ARBA00022777"/>
    </source>
</evidence>
<dbReference type="RefSeq" id="WP_344129499.1">
    <property type="nucleotide sequence ID" value="NZ_BAAALT010000059.1"/>
</dbReference>
<dbReference type="InterPro" id="IPR000719">
    <property type="entry name" value="Prot_kinase_dom"/>
</dbReference>
<sequence>MQPLKSTDPAEVGPYRLLGRLGSGGMGVVYLGKSRTADLFAIKMITQGLAGDVEFRTRFAAEVDTLRTVSGTRVARLERADLDADPPWLAVEFVAGRSLQTQVEVNGPLSPRAGAMLGALLVEGLRSVHAAGLVHRDLKPANIMLGPYGPMVIDFGLAVLRERDHHLTGTGLPVGTLAYMSPEQARGERDLSTATDVYALGATLVYALTGHTVFAQGNAIALLKRIDDPDDLPDTSGVPADLAALIDGMLGYEPSTRPTLDTVFDRLIAVATAGGVRTEEVRADLARQTFVNDPLDLPDEALQPEAEDSDTASVEDDPTRLVSLPSRPEPEPAALAPADEPAPRPQVPAADVGWLAEEMRTAYARGAAL</sequence>
<keyword evidence="4 5" id="KW-0067">ATP-binding</keyword>
<dbReference type="InterPro" id="IPR008271">
    <property type="entry name" value="Ser/Thr_kinase_AS"/>
</dbReference>
<dbReference type="Gene3D" id="3.30.200.20">
    <property type="entry name" value="Phosphorylase Kinase, domain 1"/>
    <property type="match status" value="1"/>
</dbReference>
<dbReference type="InterPro" id="IPR011009">
    <property type="entry name" value="Kinase-like_dom_sf"/>
</dbReference>
<dbReference type="PROSITE" id="PS50011">
    <property type="entry name" value="PROTEIN_KINASE_DOM"/>
    <property type="match status" value="1"/>
</dbReference>
<dbReference type="Pfam" id="PF00069">
    <property type="entry name" value="Pkinase"/>
    <property type="match status" value="1"/>
</dbReference>
<dbReference type="PANTHER" id="PTHR43289">
    <property type="entry name" value="MITOGEN-ACTIVATED PROTEIN KINASE KINASE KINASE 20-RELATED"/>
    <property type="match status" value="1"/>
</dbReference>
<gene>
    <name evidence="8" type="ORF">GCM10009682_23870</name>
</gene>
<keyword evidence="9" id="KW-1185">Reference proteome</keyword>
<evidence type="ECO:0000256" key="4">
    <source>
        <dbReference type="ARBA" id="ARBA00022840"/>
    </source>
</evidence>